<dbReference type="Proteomes" id="UP000018621">
    <property type="component" value="Segment"/>
</dbReference>
<protein>
    <submittedName>
        <fullName evidence="1">O-spanin</fullName>
    </submittedName>
</protein>
<dbReference type="EMBL" id="KF626665">
    <property type="protein sequence ID" value="AHB12059.1"/>
    <property type="molecule type" value="Genomic_DNA"/>
</dbReference>
<evidence type="ECO:0000313" key="1">
    <source>
        <dbReference type="EMBL" id="AHB12059.1"/>
    </source>
</evidence>
<sequence length="105" mass="11172">MTARALVLAAALVALCGCTQAVRPAPPTVDCRQAASTPLDPLPAADEWVEWVPPTPERPNGLARLSARAAEWVASTLVAVKRERALAAVQERCLDGYEKAGAIRR</sequence>
<accession>V5Q7G1</accession>
<dbReference type="PROSITE" id="PS51257">
    <property type="entry name" value="PROKAR_LIPOPROTEIN"/>
    <property type="match status" value="1"/>
</dbReference>
<gene>
    <name evidence="1" type="ORF">Sano_39</name>
</gene>
<reference evidence="1 2" key="1">
    <citation type="journal article" date="2014" name="J. Bacteriol.">
        <title>Characterization of novel virulent broad-host-range phages of Xylella fastidiosa and Xanthomonas.</title>
        <authorList>
            <person name="Ahern S.J."/>
            <person name="Das M."/>
            <person name="Bhowmick T.S."/>
            <person name="Young R."/>
            <person name="Gonzalez C.F."/>
        </authorList>
    </citation>
    <scope>NUCLEOTIDE SEQUENCE [LARGE SCALE GENOMIC DNA]</scope>
</reference>
<evidence type="ECO:0000313" key="2">
    <source>
        <dbReference type="Proteomes" id="UP000018621"/>
    </source>
</evidence>
<dbReference type="OrthoDB" id="39944at10239"/>
<keyword evidence="2" id="KW-1185">Reference proteome</keyword>
<name>V5Q7G1_9CAUD</name>
<proteinExistence type="predicted"/>
<organism evidence="1 2">
    <name type="scientific">Xylella phage Sano</name>
    <dbReference type="NCBI Taxonomy" id="1415148"/>
    <lineage>
        <taxon>Viruses</taxon>
        <taxon>Duplodnaviria</taxon>
        <taxon>Heunggongvirae</taxon>
        <taxon>Uroviricota</taxon>
        <taxon>Caudoviricetes</taxon>
        <taxon>Casjensviridae</taxon>
        <taxon>Sanovirus</taxon>
        <taxon>Sanovirus sano</taxon>
        <taxon>Xylella virus Sano</taxon>
    </lineage>
</organism>